<accession>A0ABU6ZJW1</accession>
<evidence type="ECO:0000313" key="2">
    <source>
        <dbReference type="Proteomes" id="UP001341840"/>
    </source>
</evidence>
<comment type="caution">
    <text evidence="1">The sequence shown here is derived from an EMBL/GenBank/DDBJ whole genome shotgun (WGS) entry which is preliminary data.</text>
</comment>
<protein>
    <submittedName>
        <fullName evidence="1">Uncharacterized protein</fullName>
    </submittedName>
</protein>
<gene>
    <name evidence="1" type="ORF">PIB30_062475</name>
</gene>
<keyword evidence="2" id="KW-1185">Reference proteome</keyword>
<reference evidence="1 2" key="1">
    <citation type="journal article" date="2023" name="Plants (Basel)">
        <title>Bridging the Gap: Combining Genomics and Transcriptomics Approaches to Understand Stylosanthes scabra, an Orphan Legume from the Brazilian Caatinga.</title>
        <authorList>
            <person name="Ferreira-Neto J.R.C."/>
            <person name="da Silva M.D."/>
            <person name="Binneck E."/>
            <person name="de Melo N.F."/>
            <person name="da Silva R.H."/>
            <person name="de Melo A.L.T.M."/>
            <person name="Pandolfi V."/>
            <person name="Bustamante F.O."/>
            <person name="Brasileiro-Vidal A.C."/>
            <person name="Benko-Iseppon A.M."/>
        </authorList>
    </citation>
    <scope>NUCLEOTIDE SEQUENCE [LARGE SCALE GENOMIC DNA]</scope>
    <source>
        <tissue evidence="1">Leaves</tissue>
    </source>
</reference>
<dbReference type="EMBL" id="JASCZI010272441">
    <property type="protein sequence ID" value="MED6222245.1"/>
    <property type="molecule type" value="Genomic_DNA"/>
</dbReference>
<name>A0ABU6ZJW1_9FABA</name>
<dbReference type="Proteomes" id="UP001341840">
    <property type="component" value="Unassembled WGS sequence"/>
</dbReference>
<evidence type="ECO:0000313" key="1">
    <source>
        <dbReference type="EMBL" id="MED6222245.1"/>
    </source>
</evidence>
<sequence length="161" mass="17702">MAQVLGNLVTAGLTRLPIEFVSPGHRSKAPYFAYAQEVLVTAGYSWEPGAESRTSSNNCSNNDRSPILGILVALCDTSFENVLTQPARDKAEFGAEVLGESERNEMFATNLKGHCWSLCVPITWSHAYASERGQHAQLLISAPMRTHMKPPCVRIGQFQHL</sequence>
<organism evidence="1 2">
    <name type="scientific">Stylosanthes scabra</name>
    <dbReference type="NCBI Taxonomy" id="79078"/>
    <lineage>
        <taxon>Eukaryota</taxon>
        <taxon>Viridiplantae</taxon>
        <taxon>Streptophyta</taxon>
        <taxon>Embryophyta</taxon>
        <taxon>Tracheophyta</taxon>
        <taxon>Spermatophyta</taxon>
        <taxon>Magnoliopsida</taxon>
        <taxon>eudicotyledons</taxon>
        <taxon>Gunneridae</taxon>
        <taxon>Pentapetalae</taxon>
        <taxon>rosids</taxon>
        <taxon>fabids</taxon>
        <taxon>Fabales</taxon>
        <taxon>Fabaceae</taxon>
        <taxon>Papilionoideae</taxon>
        <taxon>50 kb inversion clade</taxon>
        <taxon>dalbergioids sensu lato</taxon>
        <taxon>Dalbergieae</taxon>
        <taxon>Pterocarpus clade</taxon>
        <taxon>Stylosanthes</taxon>
    </lineage>
</organism>
<proteinExistence type="predicted"/>